<evidence type="ECO:0000313" key="5">
    <source>
        <dbReference type="Proteomes" id="UP000288012"/>
    </source>
</evidence>
<evidence type="ECO:0000259" key="3">
    <source>
        <dbReference type="Pfam" id="PF13194"/>
    </source>
</evidence>
<protein>
    <submittedName>
        <fullName evidence="4">MgtC/SapB family protein</fullName>
    </submittedName>
</protein>
<feature type="transmembrane region" description="Helical" evidence="1">
    <location>
        <begin position="142"/>
        <end position="161"/>
    </location>
</feature>
<feature type="transmembrane region" description="Helical" evidence="1">
    <location>
        <begin position="55"/>
        <end position="73"/>
    </location>
</feature>
<dbReference type="PANTHER" id="PTHR39084">
    <property type="entry name" value="MEMBRANE PROTEIN-RELATED"/>
    <property type="match status" value="1"/>
</dbReference>
<feature type="domain" description="MgtC/SapB/SrpB/YhiD N-terminal" evidence="2">
    <location>
        <begin position="9"/>
        <end position="129"/>
    </location>
</feature>
<feature type="transmembrane region" description="Helical" evidence="1">
    <location>
        <begin position="94"/>
        <end position="122"/>
    </location>
</feature>
<dbReference type="OrthoDB" id="9813718at2"/>
<feature type="transmembrane region" description="Helical" evidence="1">
    <location>
        <begin position="393"/>
        <end position="419"/>
    </location>
</feature>
<keyword evidence="1" id="KW-1133">Transmembrane helix</keyword>
<feature type="transmembrane region" description="Helical" evidence="1">
    <location>
        <begin position="264"/>
        <end position="284"/>
    </location>
</feature>
<reference evidence="4 5" key="1">
    <citation type="submission" date="2018-12" db="EMBL/GenBank/DDBJ databases">
        <title>Legionella sp,whole genome shotgun sequence.</title>
        <authorList>
            <person name="Wu H."/>
        </authorList>
    </citation>
    <scope>NUCLEOTIDE SEQUENCE [LARGE SCALE GENOMIC DNA]</scope>
    <source>
        <strain evidence="5">km714</strain>
    </source>
</reference>
<evidence type="ECO:0000259" key="2">
    <source>
        <dbReference type="Pfam" id="PF02308"/>
    </source>
</evidence>
<gene>
    <name evidence="4" type="ORF">EKM59_06130</name>
</gene>
<dbReference type="InterPro" id="IPR049177">
    <property type="entry name" value="MgtC_SapB_SrpB_YhiD_N"/>
</dbReference>
<evidence type="ECO:0000256" key="1">
    <source>
        <dbReference type="SAM" id="Phobius"/>
    </source>
</evidence>
<feature type="transmembrane region" description="Helical" evidence="1">
    <location>
        <begin position="200"/>
        <end position="222"/>
    </location>
</feature>
<feature type="transmembrane region" description="Helical" evidence="1">
    <location>
        <begin position="366"/>
        <end position="387"/>
    </location>
</feature>
<feature type="transmembrane region" description="Helical" evidence="1">
    <location>
        <begin position="334"/>
        <end position="354"/>
    </location>
</feature>
<dbReference type="Proteomes" id="UP000288012">
    <property type="component" value="Unassembled WGS sequence"/>
</dbReference>
<accession>A0A433JJF0</accession>
<comment type="caution">
    <text evidence="4">The sequence shown here is derived from an EMBL/GenBank/DDBJ whole genome shotgun (WGS) entry which is preliminary data.</text>
</comment>
<feature type="transmembrane region" description="Helical" evidence="1">
    <location>
        <begin position="234"/>
        <end position="258"/>
    </location>
</feature>
<dbReference type="Pfam" id="PF13194">
    <property type="entry name" value="DUF4010"/>
    <property type="match status" value="1"/>
</dbReference>
<feature type="transmembrane region" description="Helical" evidence="1">
    <location>
        <begin position="304"/>
        <end position="322"/>
    </location>
</feature>
<feature type="transmembrane region" description="Helical" evidence="1">
    <location>
        <begin position="173"/>
        <end position="194"/>
    </location>
</feature>
<dbReference type="RefSeq" id="WP_127032364.1">
    <property type="nucleotide sequence ID" value="NZ_RZGR01000015.1"/>
</dbReference>
<keyword evidence="1" id="KW-0812">Transmembrane</keyword>
<proteinExistence type="predicted"/>
<feature type="domain" description="DUF4010" evidence="3">
    <location>
        <begin position="180"/>
        <end position="386"/>
    </location>
</feature>
<keyword evidence="5" id="KW-1185">Reference proteome</keyword>
<name>A0A433JJF0_9GAMM</name>
<dbReference type="AlphaFoldDB" id="A0A433JJF0"/>
<evidence type="ECO:0000313" key="4">
    <source>
        <dbReference type="EMBL" id="RUQ88025.1"/>
    </source>
</evidence>
<dbReference type="EMBL" id="RZGR01000015">
    <property type="protein sequence ID" value="RUQ88025.1"/>
    <property type="molecule type" value="Genomic_DNA"/>
</dbReference>
<dbReference type="PANTHER" id="PTHR39084:SF1">
    <property type="entry name" value="DUF4010 DOMAIN-CONTAINING PROTEIN"/>
    <property type="match status" value="1"/>
</dbReference>
<sequence>MLETIQPFLLSFMIGLLIGIERERSHAEGSKAIGMRTFILLSILGTLAAQIHAPYITLMLSLFVFSALLFGYFRFTEIRKKTNEIGITTEMAGAAVYLLGYLIWKEKLLALSIATVILLILYGRQSLHRFAKEKITAKEIEASITIIIISLVIVSFLPDKVIDPWGLFNPQNFGIIVLILAALQFGGYVAIRLFGEGLGMLLLGFFGGLASSTAVFASLAHANAKKSRKQSTTSAIVAGIFATIATLCGFLIVIFYTAPSLLKIIIWPILATIVFGMAASWLCLRYNQQQKITVTPPNPLDIKAIFKLAFLIGGILLLVGLINQHIGESALPLTSFITGLFEIHGMAYAVALLYQDKGLSLTTATQLLGIMIVASFISKFILIWVIAHNRFAVIMSLFLAGMLGVATAVYFGVFFFHFFN</sequence>
<dbReference type="InterPro" id="IPR025105">
    <property type="entry name" value="DUF4010"/>
</dbReference>
<keyword evidence="1" id="KW-0472">Membrane</keyword>
<organism evidence="4 5">
    <name type="scientific">Legionella septentrionalis</name>
    <dbReference type="NCBI Taxonomy" id="2498109"/>
    <lineage>
        <taxon>Bacteria</taxon>
        <taxon>Pseudomonadati</taxon>
        <taxon>Pseudomonadota</taxon>
        <taxon>Gammaproteobacteria</taxon>
        <taxon>Legionellales</taxon>
        <taxon>Legionellaceae</taxon>
        <taxon>Legionella</taxon>
    </lineage>
</organism>
<dbReference type="Pfam" id="PF02308">
    <property type="entry name" value="MgtC"/>
    <property type="match status" value="1"/>
</dbReference>